<dbReference type="PIRSF" id="PIRSF030218">
    <property type="entry name" value="Mannosyltr_MA4085_prd"/>
    <property type="match status" value="1"/>
</dbReference>
<feature type="transmembrane region" description="Helical" evidence="2">
    <location>
        <begin position="436"/>
        <end position="456"/>
    </location>
</feature>
<dbReference type="InterPro" id="IPR016950">
    <property type="entry name" value="Manno-Trfase_MA4085_prd"/>
</dbReference>
<dbReference type="PANTHER" id="PTHR41710">
    <property type="entry name" value="GLYCOSYL TRANSFERASE, FAMILY 39"/>
    <property type="match status" value="1"/>
</dbReference>
<feature type="compositionally biased region" description="Low complexity" evidence="1">
    <location>
        <begin position="1"/>
        <end position="20"/>
    </location>
</feature>
<feature type="transmembrane region" description="Helical" evidence="2">
    <location>
        <begin position="402"/>
        <end position="424"/>
    </location>
</feature>
<proteinExistence type="predicted"/>
<evidence type="ECO:0000313" key="5">
    <source>
        <dbReference type="Proteomes" id="UP001257060"/>
    </source>
</evidence>
<keyword evidence="2" id="KW-0472">Membrane</keyword>
<dbReference type="InterPro" id="IPR019962">
    <property type="entry name" value="CHP03663"/>
</dbReference>
<feature type="region of interest" description="Disordered" evidence="1">
    <location>
        <begin position="1"/>
        <end position="39"/>
    </location>
</feature>
<keyword evidence="2" id="KW-1133">Transmembrane helix</keyword>
<keyword evidence="5" id="KW-1185">Reference proteome</keyword>
<evidence type="ECO:0000259" key="3">
    <source>
        <dbReference type="Pfam" id="PF13231"/>
    </source>
</evidence>
<dbReference type="PANTHER" id="PTHR41710:SF2">
    <property type="entry name" value="GLYCOSYL TRANSFERASE FAMILY 39_83 DOMAIN-CONTAINING PROTEIN"/>
    <property type="match status" value="1"/>
</dbReference>
<feature type="transmembrane region" description="Helical" evidence="2">
    <location>
        <begin position="118"/>
        <end position="138"/>
    </location>
</feature>
<dbReference type="RefSeq" id="WP_310923223.1">
    <property type="nucleotide sequence ID" value="NZ_JAMQOP010000001.1"/>
</dbReference>
<feature type="transmembrane region" description="Helical" evidence="2">
    <location>
        <begin position="378"/>
        <end position="396"/>
    </location>
</feature>
<feature type="transmembrane region" description="Helical" evidence="2">
    <location>
        <begin position="269"/>
        <end position="292"/>
    </location>
</feature>
<feature type="transmembrane region" description="Helical" evidence="2">
    <location>
        <begin position="47"/>
        <end position="71"/>
    </location>
</feature>
<feature type="transmembrane region" description="Helical" evidence="2">
    <location>
        <begin position="215"/>
        <end position="233"/>
    </location>
</feature>
<dbReference type="InterPro" id="IPR038731">
    <property type="entry name" value="RgtA/B/C-like"/>
</dbReference>
<sequence length="624" mass="67160">MSSNDAAPGSSAPASSSESATDGSVAARSERDATRTGADTGTAHSRALLAVLAVSVLALGMRLVALGGRIFHWDEGRVGYWILRYHDSGYHVYRPIVHGPFLPIVNDWLLTVAPASDFLLRLPVAVVGGLLPLAAWLFRERLTRTEVVAFAGLLALNPLLVYYSRFMRNDVLVAAFSLFALGCIVRGFDTGRLRYAFPAAALLALGFTAKENALVYVLCFLGAGALLLDHRLLQATARGDAARDVVFGRWPTAVRSRVRGHGTASRPGWLRVGATLVGAFAVFWAVFVFFYAPRPDLWQALGDPTRLPGVVEAGSVGALEEFANTWVGSSHQDHAYLPYLHDIVETLVYGAPVVLGFTLIGIVVDRYGFQTGGTYRELVAFATYWGLASLAGYPIATDIEAPWAAVHIVVPLAVPAAVGVAFVVDSAREALAAEDAVGVGLAAVVVLAAVGGVAVANVEYFNSTSNEDRQVLQWAQPGNDLKESLQKVEAVAAENEGTDVLFFSRPVPGDESREVFWVANESELLTPPPPGGTHWHDRLPLPWYLEKYDANVSSTDPDASAEEALSDPPPVVIAREFSRDEAEEQLDGYVAYEHDWRLRSEHVVVFIDRDALDAAGIPANETAS</sequence>
<evidence type="ECO:0000256" key="2">
    <source>
        <dbReference type="SAM" id="Phobius"/>
    </source>
</evidence>
<accession>A0ABU2GDM0</accession>
<feature type="transmembrane region" description="Helical" evidence="2">
    <location>
        <begin position="147"/>
        <end position="165"/>
    </location>
</feature>
<reference evidence="4 5" key="1">
    <citation type="submission" date="2022-06" db="EMBL/GenBank/DDBJ databases">
        <title>Halogeometricum sp. a new haloarchaeum isolate from saline soil.</title>
        <authorList>
            <person name="Strakova D."/>
            <person name="Galisteo C."/>
            <person name="Sanchez-Porro C."/>
            <person name="Ventosa A."/>
        </authorList>
    </citation>
    <scope>NUCLEOTIDE SEQUENCE [LARGE SCALE GENOMIC DNA]</scope>
    <source>
        <strain evidence="4 5">S1BR25-6</strain>
    </source>
</reference>
<evidence type="ECO:0000313" key="4">
    <source>
        <dbReference type="EMBL" id="MDS0298414.1"/>
    </source>
</evidence>
<dbReference type="EMBL" id="JAMQOP010000001">
    <property type="protein sequence ID" value="MDS0298414.1"/>
    <property type="molecule type" value="Genomic_DNA"/>
</dbReference>
<name>A0ABU2GDM0_9EURY</name>
<comment type="caution">
    <text evidence="4">The sequence shown here is derived from an EMBL/GenBank/DDBJ whole genome shotgun (WGS) entry which is preliminary data.</text>
</comment>
<feature type="transmembrane region" description="Helical" evidence="2">
    <location>
        <begin position="171"/>
        <end position="188"/>
    </location>
</feature>
<dbReference type="Proteomes" id="UP001257060">
    <property type="component" value="Unassembled WGS sequence"/>
</dbReference>
<dbReference type="NCBIfam" id="TIGR03663">
    <property type="entry name" value="flippase activity-associated protein Agl23"/>
    <property type="match status" value="1"/>
</dbReference>
<protein>
    <submittedName>
        <fullName evidence="4">TIGR03663 family protein</fullName>
    </submittedName>
</protein>
<dbReference type="Pfam" id="PF13231">
    <property type="entry name" value="PMT_2"/>
    <property type="match status" value="1"/>
</dbReference>
<feature type="transmembrane region" description="Helical" evidence="2">
    <location>
        <begin position="347"/>
        <end position="366"/>
    </location>
</feature>
<keyword evidence="2" id="KW-0812">Transmembrane</keyword>
<organism evidence="4 5">
    <name type="scientific">Halogeometricum salsisoli</name>
    <dbReference type="NCBI Taxonomy" id="2950536"/>
    <lineage>
        <taxon>Archaea</taxon>
        <taxon>Methanobacteriati</taxon>
        <taxon>Methanobacteriota</taxon>
        <taxon>Stenosarchaea group</taxon>
        <taxon>Halobacteria</taxon>
        <taxon>Halobacteriales</taxon>
        <taxon>Haloferacaceae</taxon>
        <taxon>Halogeometricum</taxon>
    </lineage>
</organism>
<feature type="domain" description="Glycosyltransferase RgtA/B/C/D-like" evidence="3">
    <location>
        <begin position="98"/>
        <end position="232"/>
    </location>
</feature>
<evidence type="ECO:0000256" key="1">
    <source>
        <dbReference type="SAM" id="MobiDB-lite"/>
    </source>
</evidence>
<gene>
    <name evidence="4" type="ORF">NDI76_06645</name>
</gene>